<organism evidence="1 2">
    <name type="scientific">Dryococelus australis</name>
    <dbReference type="NCBI Taxonomy" id="614101"/>
    <lineage>
        <taxon>Eukaryota</taxon>
        <taxon>Metazoa</taxon>
        <taxon>Ecdysozoa</taxon>
        <taxon>Arthropoda</taxon>
        <taxon>Hexapoda</taxon>
        <taxon>Insecta</taxon>
        <taxon>Pterygota</taxon>
        <taxon>Neoptera</taxon>
        <taxon>Polyneoptera</taxon>
        <taxon>Phasmatodea</taxon>
        <taxon>Verophasmatodea</taxon>
        <taxon>Anareolatae</taxon>
        <taxon>Phasmatidae</taxon>
        <taxon>Eurycanthinae</taxon>
        <taxon>Dryococelus</taxon>
    </lineage>
</organism>
<proteinExistence type="predicted"/>
<dbReference type="Proteomes" id="UP001159363">
    <property type="component" value="Chromosome 3"/>
</dbReference>
<accession>A0ABQ9I1I1</accession>
<name>A0ABQ9I1I1_9NEOP</name>
<protein>
    <submittedName>
        <fullName evidence="1">Uncharacterized protein</fullName>
    </submittedName>
</protein>
<dbReference type="PANTHER" id="PTHR33198:SF20">
    <property type="entry name" value="RETROTRANSPOSON GAG DOMAIN-CONTAINING PROTEIN"/>
    <property type="match status" value="1"/>
</dbReference>
<evidence type="ECO:0000313" key="1">
    <source>
        <dbReference type="EMBL" id="KAJ8890486.1"/>
    </source>
</evidence>
<comment type="caution">
    <text evidence="1">The sequence shown here is derived from an EMBL/GenBank/DDBJ whole genome shotgun (WGS) entry which is preliminary data.</text>
</comment>
<sequence length="205" mass="23515">MASLGMLLPPSPVNINGPNASANWEMLYQKFQLYLLPMGQADSTDTVKCALLLSLIGEDTLRMYNTFKFSDDEVHNANVVAALRNYYTPKKNTAYKRFKFSQRKWEEEEMFDQFLTSLRMLVRHCEYGEQEESIVRHHIIQGCEDHMLQEVLLRLEDTLLGKIAQHCRAVELSTMQAKQINAASSSNTEQQGLYVDTVQARSSKQ</sequence>
<dbReference type="PANTHER" id="PTHR33198">
    <property type="entry name" value="ANK_REP_REGION DOMAIN-CONTAINING PROTEIN-RELATED"/>
    <property type="match status" value="1"/>
</dbReference>
<dbReference type="EMBL" id="JARBHB010000003">
    <property type="protein sequence ID" value="KAJ8890486.1"/>
    <property type="molecule type" value="Genomic_DNA"/>
</dbReference>
<evidence type="ECO:0000313" key="2">
    <source>
        <dbReference type="Proteomes" id="UP001159363"/>
    </source>
</evidence>
<gene>
    <name evidence="1" type="ORF">PR048_009995</name>
</gene>
<reference evidence="1 2" key="1">
    <citation type="submission" date="2023-02" db="EMBL/GenBank/DDBJ databases">
        <title>LHISI_Scaffold_Assembly.</title>
        <authorList>
            <person name="Stuart O.P."/>
            <person name="Cleave R."/>
            <person name="Magrath M.J.L."/>
            <person name="Mikheyev A.S."/>
        </authorList>
    </citation>
    <scope>NUCLEOTIDE SEQUENCE [LARGE SCALE GENOMIC DNA]</scope>
    <source>
        <strain evidence="1">Daus_M_001</strain>
        <tissue evidence="1">Leg muscle</tissue>
    </source>
</reference>
<keyword evidence="2" id="KW-1185">Reference proteome</keyword>